<feature type="region of interest" description="Disordered" evidence="2">
    <location>
        <begin position="151"/>
        <end position="176"/>
    </location>
</feature>
<accession>F4PDW0</accession>
<feature type="region of interest" description="Disordered" evidence="2">
    <location>
        <begin position="233"/>
        <end position="253"/>
    </location>
</feature>
<dbReference type="Proteomes" id="UP000007241">
    <property type="component" value="Unassembled WGS sequence"/>
</dbReference>
<keyword evidence="4" id="KW-1185">Reference proteome</keyword>
<organism evidence="3 4">
    <name type="scientific">Batrachochytrium dendrobatidis (strain JAM81 / FGSC 10211)</name>
    <name type="common">Frog chytrid fungus</name>
    <dbReference type="NCBI Taxonomy" id="684364"/>
    <lineage>
        <taxon>Eukaryota</taxon>
        <taxon>Fungi</taxon>
        <taxon>Fungi incertae sedis</taxon>
        <taxon>Chytridiomycota</taxon>
        <taxon>Chytridiomycota incertae sedis</taxon>
        <taxon>Chytridiomycetes</taxon>
        <taxon>Rhizophydiales</taxon>
        <taxon>Rhizophydiales incertae sedis</taxon>
        <taxon>Batrachochytrium</taxon>
    </lineage>
</organism>
<dbReference type="EMBL" id="GL882896">
    <property type="protein sequence ID" value="EGF76465.1"/>
    <property type="molecule type" value="Genomic_DNA"/>
</dbReference>
<feature type="compositionally biased region" description="Polar residues" evidence="2">
    <location>
        <begin position="233"/>
        <end position="251"/>
    </location>
</feature>
<evidence type="ECO:0000313" key="3">
    <source>
        <dbReference type="EMBL" id="EGF76465.1"/>
    </source>
</evidence>
<dbReference type="GeneID" id="18239615"/>
<evidence type="ECO:0000313" key="4">
    <source>
        <dbReference type="Proteomes" id="UP000007241"/>
    </source>
</evidence>
<keyword evidence="1" id="KW-0175">Coiled coil</keyword>
<dbReference type="InParanoid" id="F4PDW0"/>
<dbReference type="RefSeq" id="XP_006682800.1">
    <property type="nucleotide sequence ID" value="XM_006682737.1"/>
</dbReference>
<sequence length="320" mass="36953">MNSLKKSGLINPSSVTAHIQHQPTTTKASAHTALDHALKSHKLQEQYKKEELFCRMKLSEYRTMVQERDQLRQDLDKIHQHIQKSITLDQLSIQNAKQLLELDRYPNLPIGDLALYVNNALSDLDVQISDATLQHHIQSKVHRLYRKKKWKHRQKTKLHHKKLNDKATDTFKSDQLESDSTSQTTTLYQNINSKSISRSTIDRKCNDLKKQCDDVKNKLKVIENLLELSNSRPLQDESCNNTKTGSASTKKLQPIKDSTEKRIKQLHQILTLARQFIFTASQSSYAQPTRSAFKSTLKKKTNSQFFGQAQLSFKNLIHIR</sequence>
<feature type="coiled-coil region" evidence="1">
    <location>
        <begin position="198"/>
        <end position="225"/>
    </location>
</feature>
<proteinExistence type="predicted"/>
<dbReference type="HOGENOM" id="CLU_868732_0_0_1"/>
<name>F4PDW0_BATDJ</name>
<protein>
    <submittedName>
        <fullName evidence="3">Uncharacterized protein</fullName>
    </submittedName>
</protein>
<evidence type="ECO:0000256" key="2">
    <source>
        <dbReference type="SAM" id="MobiDB-lite"/>
    </source>
</evidence>
<reference evidence="3 4" key="1">
    <citation type="submission" date="2009-12" db="EMBL/GenBank/DDBJ databases">
        <title>The draft genome of Batrachochytrium dendrobatidis.</title>
        <authorList>
            <consortium name="US DOE Joint Genome Institute (JGI-PGF)"/>
            <person name="Kuo A."/>
            <person name="Salamov A."/>
            <person name="Schmutz J."/>
            <person name="Lucas S."/>
            <person name="Pitluck S."/>
            <person name="Rosenblum E."/>
            <person name="Stajich J."/>
            <person name="Eisen M."/>
            <person name="Grigoriev I.V."/>
        </authorList>
    </citation>
    <scope>NUCLEOTIDE SEQUENCE [LARGE SCALE GENOMIC DNA]</scope>
    <source>
        <strain evidence="4">JAM81 / FGSC 10211</strain>
    </source>
</reference>
<feature type="region of interest" description="Disordered" evidence="2">
    <location>
        <begin position="1"/>
        <end position="28"/>
    </location>
</feature>
<evidence type="ECO:0000256" key="1">
    <source>
        <dbReference type="SAM" id="Coils"/>
    </source>
</evidence>
<feature type="compositionally biased region" description="Basic residues" evidence="2">
    <location>
        <begin position="151"/>
        <end position="163"/>
    </location>
</feature>
<feature type="compositionally biased region" description="Basic and acidic residues" evidence="2">
    <location>
        <begin position="164"/>
        <end position="175"/>
    </location>
</feature>
<gene>
    <name evidence="3" type="ORF">BATDEDRAFT_28395</name>
</gene>
<dbReference type="AlphaFoldDB" id="F4PDW0"/>